<keyword evidence="3" id="KW-0731">Sigma factor</keyword>
<name>A0ABS9MFW7_9FIRM</name>
<reference evidence="8 9" key="1">
    <citation type="submission" date="2022-01" db="EMBL/GenBank/DDBJ databases">
        <title>Collection of gut derived symbiotic bacterial strains cultured from healthy donors.</title>
        <authorList>
            <person name="Lin H."/>
            <person name="Kohout C."/>
            <person name="Waligurski E."/>
            <person name="Pamer E.G."/>
        </authorList>
    </citation>
    <scope>NUCLEOTIDE SEQUENCE [LARGE SCALE GENOMIC DNA]</scope>
    <source>
        <strain evidence="8 9">DFI.7.58</strain>
    </source>
</reference>
<dbReference type="InterPro" id="IPR014284">
    <property type="entry name" value="RNA_pol_sigma-70_dom"/>
</dbReference>
<sequence>MLAMLLLLIDSEEDQRKFEELYHRYKQLMFHVSRDYFHTESAVEDAVQEAFIRIIKNFSKIGEINCPQTKHFIVIVVRSTCIDLLRTGKGEGVAIPWEDVPEVEAPENLRPGAKLEEKEAYGQLVDVLRSLPQTYRDVMTLRHLQKLPLDQISSITGFSVDYVKKILQRGKKKLEKALEEMEGI</sequence>
<keyword evidence="5" id="KW-0804">Transcription</keyword>
<dbReference type="NCBIfam" id="TIGR02937">
    <property type="entry name" value="sigma70-ECF"/>
    <property type="match status" value="1"/>
</dbReference>
<comment type="caution">
    <text evidence="8">The sequence shown here is derived from an EMBL/GenBank/DDBJ whole genome shotgun (WGS) entry which is preliminary data.</text>
</comment>
<evidence type="ECO:0000259" key="7">
    <source>
        <dbReference type="Pfam" id="PF08281"/>
    </source>
</evidence>
<evidence type="ECO:0000256" key="5">
    <source>
        <dbReference type="ARBA" id="ARBA00023163"/>
    </source>
</evidence>
<dbReference type="Pfam" id="PF04542">
    <property type="entry name" value="Sigma70_r2"/>
    <property type="match status" value="1"/>
</dbReference>
<evidence type="ECO:0000256" key="4">
    <source>
        <dbReference type="ARBA" id="ARBA00023125"/>
    </source>
</evidence>
<keyword evidence="9" id="KW-1185">Reference proteome</keyword>
<dbReference type="PANTHER" id="PTHR43133">
    <property type="entry name" value="RNA POLYMERASE ECF-TYPE SIGMA FACTO"/>
    <property type="match status" value="1"/>
</dbReference>
<dbReference type="Gene3D" id="1.10.1740.10">
    <property type="match status" value="1"/>
</dbReference>
<dbReference type="EMBL" id="JAKNHQ010000002">
    <property type="protein sequence ID" value="MCG4609698.1"/>
    <property type="molecule type" value="Genomic_DNA"/>
</dbReference>
<keyword evidence="4" id="KW-0238">DNA-binding</keyword>
<evidence type="ECO:0000313" key="9">
    <source>
        <dbReference type="Proteomes" id="UP001298681"/>
    </source>
</evidence>
<accession>A0ABS9MFW7</accession>
<comment type="similarity">
    <text evidence="1">Belongs to the sigma-70 factor family. ECF subfamily.</text>
</comment>
<protein>
    <submittedName>
        <fullName evidence="8">Sigma-70 family RNA polymerase sigma factor</fullName>
    </submittedName>
</protein>
<evidence type="ECO:0000256" key="1">
    <source>
        <dbReference type="ARBA" id="ARBA00010641"/>
    </source>
</evidence>
<dbReference type="InterPro" id="IPR039425">
    <property type="entry name" value="RNA_pol_sigma-70-like"/>
</dbReference>
<dbReference type="PANTHER" id="PTHR43133:SF8">
    <property type="entry name" value="RNA POLYMERASE SIGMA FACTOR HI_1459-RELATED"/>
    <property type="match status" value="1"/>
</dbReference>
<dbReference type="InterPro" id="IPR036388">
    <property type="entry name" value="WH-like_DNA-bd_sf"/>
</dbReference>
<evidence type="ECO:0000259" key="6">
    <source>
        <dbReference type="Pfam" id="PF04542"/>
    </source>
</evidence>
<proteinExistence type="inferred from homology"/>
<gene>
    <name evidence="8" type="ORF">L0P57_01905</name>
</gene>
<dbReference type="Gene3D" id="1.10.10.10">
    <property type="entry name" value="Winged helix-like DNA-binding domain superfamily/Winged helix DNA-binding domain"/>
    <property type="match status" value="1"/>
</dbReference>
<evidence type="ECO:0000256" key="3">
    <source>
        <dbReference type="ARBA" id="ARBA00023082"/>
    </source>
</evidence>
<dbReference type="SUPFAM" id="SSF88659">
    <property type="entry name" value="Sigma3 and sigma4 domains of RNA polymerase sigma factors"/>
    <property type="match status" value="1"/>
</dbReference>
<dbReference type="Pfam" id="PF08281">
    <property type="entry name" value="Sigma70_r4_2"/>
    <property type="match status" value="1"/>
</dbReference>
<organism evidence="8 9">
    <name type="scientific">Anaeromassilibacillus senegalensis</name>
    <dbReference type="NCBI Taxonomy" id="1673717"/>
    <lineage>
        <taxon>Bacteria</taxon>
        <taxon>Bacillati</taxon>
        <taxon>Bacillota</taxon>
        <taxon>Clostridia</taxon>
        <taxon>Eubacteriales</taxon>
        <taxon>Acutalibacteraceae</taxon>
        <taxon>Anaeromassilibacillus</taxon>
    </lineage>
</organism>
<dbReference type="Proteomes" id="UP001298681">
    <property type="component" value="Unassembled WGS sequence"/>
</dbReference>
<feature type="domain" description="RNA polymerase sigma factor 70 region 4 type 2" evidence="7">
    <location>
        <begin position="123"/>
        <end position="174"/>
    </location>
</feature>
<evidence type="ECO:0000313" key="8">
    <source>
        <dbReference type="EMBL" id="MCG4609698.1"/>
    </source>
</evidence>
<evidence type="ECO:0000256" key="2">
    <source>
        <dbReference type="ARBA" id="ARBA00023015"/>
    </source>
</evidence>
<dbReference type="SUPFAM" id="SSF88946">
    <property type="entry name" value="Sigma2 domain of RNA polymerase sigma factors"/>
    <property type="match status" value="1"/>
</dbReference>
<dbReference type="CDD" id="cd06171">
    <property type="entry name" value="Sigma70_r4"/>
    <property type="match status" value="1"/>
</dbReference>
<dbReference type="InterPro" id="IPR013325">
    <property type="entry name" value="RNA_pol_sigma_r2"/>
</dbReference>
<feature type="domain" description="RNA polymerase sigma-70 region 2" evidence="6">
    <location>
        <begin position="21"/>
        <end position="87"/>
    </location>
</feature>
<dbReference type="InterPro" id="IPR013249">
    <property type="entry name" value="RNA_pol_sigma70_r4_t2"/>
</dbReference>
<dbReference type="InterPro" id="IPR007627">
    <property type="entry name" value="RNA_pol_sigma70_r2"/>
</dbReference>
<keyword evidence="2" id="KW-0805">Transcription regulation</keyword>
<dbReference type="InterPro" id="IPR013324">
    <property type="entry name" value="RNA_pol_sigma_r3/r4-like"/>
</dbReference>
<dbReference type="RefSeq" id="WP_237966338.1">
    <property type="nucleotide sequence ID" value="NZ_JAKNHQ010000002.1"/>
</dbReference>